<protein>
    <submittedName>
        <fullName evidence="1">Uncharacterized protein</fullName>
    </submittedName>
</protein>
<organism evidence="1 2">
    <name type="scientific">Datura stramonium</name>
    <name type="common">Jimsonweed</name>
    <name type="synonym">Common thornapple</name>
    <dbReference type="NCBI Taxonomy" id="4076"/>
    <lineage>
        <taxon>Eukaryota</taxon>
        <taxon>Viridiplantae</taxon>
        <taxon>Streptophyta</taxon>
        <taxon>Embryophyta</taxon>
        <taxon>Tracheophyta</taxon>
        <taxon>Spermatophyta</taxon>
        <taxon>Magnoliopsida</taxon>
        <taxon>eudicotyledons</taxon>
        <taxon>Gunneridae</taxon>
        <taxon>Pentapetalae</taxon>
        <taxon>asterids</taxon>
        <taxon>lamiids</taxon>
        <taxon>Solanales</taxon>
        <taxon>Solanaceae</taxon>
        <taxon>Solanoideae</taxon>
        <taxon>Datureae</taxon>
        <taxon>Datura</taxon>
    </lineage>
</organism>
<comment type="caution">
    <text evidence="1">The sequence shown here is derived from an EMBL/GenBank/DDBJ whole genome shotgun (WGS) entry which is preliminary data.</text>
</comment>
<dbReference type="Proteomes" id="UP000823775">
    <property type="component" value="Unassembled WGS sequence"/>
</dbReference>
<reference evidence="1 2" key="1">
    <citation type="journal article" date="2021" name="BMC Genomics">
        <title>Datura genome reveals duplications of psychoactive alkaloid biosynthetic genes and high mutation rate following tissue culture.</title>
        <authorList>
            <person name="Rajewski A."/>
            <person name="Carter-House D."/>
            <person name="Stajich J."/>
            <person name="Litt A."/>
        </authorList>
    </citation>
    <scope>NUCLEOTIDE SEQUENCE [LARGE SCALE GENOMIC DNA]</scope>
    <source>
        <strain evidence="1">AR-01</strain>
    </source>
</reference>
<dbReference type="EMBL" id="JACEIK010000183">
    <property type="protein sequence ID" value="MCD7451876.1"/>
    <property type="molecule type" value="Genomic_DNA"/>
</dbReference>
<evidence type="ECO:0000313" key="1">
    <source>
        <dbReference type="EMBL" id="MCD7451876.1"/>
    </source>
</evidence>
<gene>
    <name evidence="1" type="ORF">HAX54_013702</name>
</gene>
<evidence type="ECO:0000313" key="2">
    <source>
        <dbReference type="Proteomes" id="UP000823775"/>
    </source>
</evidence>
<name>A0ABS8RYG8_DATST</name>
<accession>A0ABS8RYG8</accession>
<proteinExistence type="predicted"/>
<keyword evidence="2" id="KW-1185">Reference proteome</keyword>
<sequence>MEDRFFPNTMPSFVDKATVEESFLEEAKDSLSEVLYLPYRIVSEKFKRDDLDLKEMIMKETWSGVYVLGVVVAKHRGNEQLCDHYLTKFTVIELPIELLTSVPKVKKEEQEQEVVLSLQSRGFQLLSWPSSSATTTVVVANRDPPF</sequence>